<accession>A0A1U9QL15</accession>
<evidence type="ECO:0000256" key="1">
    <source>
        <dbReference type="SAM" id="MobiDB-lite"/>
    </source>
</evidence>
<organism evidence="3 4">
    <name type="scientific">Streptomyces niveus</name>
    <name type="common">Streptomyces spheroides</name>
    <dbReference type="NCBI Taxonomy" id="193462"/>
    <lineage>
        <taxon>Bacteria</taxon>
        <taxon>Bacillati</taxon>
        <taxon>Actinomycetota</taxon>
        <taxon>Actinomycetes</taxon>
        <taxon>Kitasatosporales</taxon>
        <taxon>Streptomycetaceae</taxon>
        <taxon>Streptomyces</taxon>
    </lineage>
</organism>
<evidence type="ECO:0000313" key="4">
    <source>
        <dbReference type="Proteomes" id="UP000189677"/>
    </source>
</evidence>
<dbReference type="GO" id="GO:0016747">
    <property type="term" value="F:acyltransferase activity, transferring groups other than amino-acyl groups"/>
    <property type="evidence" value="ECO:0007669"/>
    <property type="project" value="InterPro"/>
</dbReference>
<dbReference type="Gene3D" id="3.40.630.30">
    <property type="match status" value="1"/>
</dbReference>
<evidence type="ECO:0000313" key="3">
    <source>
        <dbReference type="EMBL" id="AQU64952.1"/>
    </source>
</evidence>
<reference evidence="3 4" key="1">
    <citation type="submission" date="2016-11" db="EMBL/GenBank/DDBJ databases">
        <title>Complete genome sequence of Streptomyces niveus SCSIO 3406.</title>
        <authorList>
            <person name="Zhu Q."/>
            <person name="Cheng W."/>
            <person name="Song Y."/>
            <person name="Li Q."/>
            <person name="Ju J."/>
        </authorList>
    </citation>
    <scope>NUCLEOTIDE SEQUENCE [LARGE SCALE GENOMIC DNA]</scope>
    <source>
        <strain evidence="3 4">SCSIO 3406</strain>
    </source>
</reference>
<dbReference type="InterPro" id="IPR000182">
    <property type="entry name" value="GNAT_dom"/>
</dbReference>
<dbReference type="AlphaFoldDB" id="A0A1U9QL15"/>
<protein>
    <recommendedName>
        <fullName evidence="2">N-acetyltransferase domain-containing protein</fullName>
    </recommendedName>
</protein>
<evidence type="ECO:0000259" key="2">
    <source>
        <dbReference type="PROSITE" id="PS51186"/>
    </source>
</evidence>
<name>A0A1U9QL15_STRNV</name>
<dbReference type="SUPFAM" id="SSF55729">
    <property type="entry name" value="Acyl-CoA N-acyltransferases (Nat)"/>
    <property type="match status" value="1"/>
</dbReference>
<dbReference type="PROSITE" id="PS51186">
    <property type="entry name" value="GNAT"/>
    <property type="match status" value="1"/>
</dbReference>
<proteinExistence type="predicted"/>
<gene>
    <name evidence="3" type="ORF">BBN63_00390</name>
</gene>
<dbReference type="KEGG" id="snw:BBN63_00390"/>
<dbReference type="Pfam" id="PF00583">
    <property type="entry name" value="Acetyltransf_1"/>
    <property type="match status" value="1"/>
</dbReference>
<sequence length="231" mass="25345">MRFMDPQHLPYVVREHRRLFPDGFFARLGPGFLSSYTGLYLTSPHALAFIAESEGRPVGFLVGVTDPVLHRRHTLRRHGGKLLTHAICGLAVRPGLLLHFLRTRLPRYYRKLTRRQPPSSPPSPTPPTPGPGAVLAHVAVADEASSRGIGADLIERFVAAATIAGCGRVSLVTADSPQGAGPYYERRGWHLVGRTATPEGRQLLTYERLLDTPSWPPGWTRANTPGAPTVR</sequence>
<keyword evidence="4" id="KW-1185">Reference proteome</keyword>
<feature type="domain" description="N-acetyltransferase" evidence="2">
    <location>
        <begin position="1"/>
        <end position="211"/>
    </location>
</feature>
<feature type="region of interest" description="Disordered" evidence="1">
    <location>
        <begin position="113"/>
        <end position="132"/>
    </location>
</feature>
<dbReference type="InterPro" id="IPR016181">
    <property type="entry name" value="Acyl_CoA_acyltransferase"/>
</dbReference>
<dbReference type="Proteomes" id="UP000189677">
    <property type="component" value="Chromosome"/>
</dbReference>
<dbReference type="EMBL" id="CP018047">
    <property type="protein sequence ID" value="AQU64952.1"/>
    <property type="molecule type" value="Genomic_DNA"/>
</dbReference>
<feature type="compositionally biased region" description="Pro residues" evidence="1">
    <location>
        <begin position="118"/>
        <end position="130"/>
    </location>
</feature>